<dbReference type="Pfam" id="PF01709">
    <property type="entry name" value="Transcrip_reg"/>
    <property type="match status" value="1"/>
</dbReference>
<dbReference type="SUPFAM" id="SSF75625">
    <property type="entry name" value="YebC-like"/>
    <property type="match status" value="1"/>
</dbReference>
<evidence type="ECO:0000256" key="1">
    <source>
        <dbReference type="ARBA" id="ARBA00004173"/>
    </source>
</evidence>
<evidence type="ECO:0000256" key="2">
    <source>
        <dbReference type="ARBA" id="ARBA00008724"/>
    </source>
</evidence>
<dbReference type="EMBL" id="UIDG01000330">
    <property type="protein sequence ID" value="SUS07190.1"/>
    <property type="molecule type" value="Genomic_DNA"/>
</dbReference>
<evidence type="ECO:0000259" key="5">
    <source>
        <dbReference type="Pfam" id="PF01709"/>
    </source>
</evidence>
<dbReference type="Gene3D" id="1.10.10.200">
    <property type="match status" value="1"/>
</dbReference>
<evidence type="ECO:0000313" key="8">
    <source>
        <dbReference type="EMBL" id="SUS08319.1"/>
    </source>
</evidence>
<evidence type="ECO:0000256" key="4">
    <source>
        <dbReference type="ARBA" id="ARBA00023125"/>
    </source>
</evidence>
<dbReference type="PANTHER" id="PTHR12532">
    <property type="entry name" value="TRANSLATIONAL ACTIVATOR OF CYTOCHROME C OXIDASE 1"/>
    <property type="match status" value="1"/>
</dbReference>
<dbReference type="GO" id="GO:0005739">
    <property type="term" value="C:mitochondrion"/>
    <property type="evidence" value="ECO:0007669"/>
    <property type="project" value="UniProtKB-SubCell"/>
</dbReference>
<dbReference type="Pfam" id="PF20772">
    <property type="entry name" value="TACO1_YebC_N"/>
    <property type="match status" value="1"/>
</dbReference>
<dbReference type="EMBL" id="UIDG01000590">
    <property type="protein sequence ID" value="SUS08319.1"/>
    <property type="molecule type" value="Genomic_DNA"/>
</dbReference>
<dbReference type="GO" id="GO:0005829">
    <property type="term" value="C:cytosol"/>
    <property type="evidence" value="ECO:0007669"/>
    <property type="project" value="TreeGrafter"/>
</dbReference>
<dbReference type="AlphaFoldDB" id="A0A380TFI0"/>
<dbReference type="InterPro" id="IPR002876">
    <property type="entry name" value="Transcrip_reg_TACO1-like"/>
</dbReference>
<sequence length="249" mass="26832">MAGHSQFKNIMYRKGAQDAKRAKTFTKVIRELTVAARTGLPDPNSNPRLRSAIMAAKAVNMPKDTVERAIKRGAGGEDGTQFEEVRYEGYGPSGVALIVEALTDNRNRTASAVRAAFDKHGGSLGETGSVNFLFDRVGMIHFAADVADADAVFEAALDAGADDVESDAAGHEIVCGPDQLGQVREQLEARFGAAEAARLDWRPRMLVKVREDEAGTLVKLLNALEDDDDVQRVAANYDIADDVLEKLSA</sequence>
<accession>A0A380TFI0</accession>
<dbReference type="Gene3D" id="3.30.70.980">
    <property type="match status" value="2"/>
</dbReference>
<dbReference type="InterPro" id="IPR017856">
    <property type="entry name" value="Integrase-like_N"/>
</dbReference>
<evidence type="ECO:0000259" key="6">
    <source>
        <dbReference type="Pfam" id="PF20772"/>
    </source>
</evidence>
<feature type="domain" description="TACO1/YebC-like second and third" evidence="5">
    <location>
        <begin position="82"/>
        <end position="237"/>
    </location>
</feature>
<dbReference type="GO" id="GO:0003677">
    <property type="term" value="F:DNA binding"/>
    <property type="evidence" value="ECO:0007669"/>
    <property type="project" value="UniProtKB-KW"/>
</dbReference>
<dbReference type="NCBIfam" id="NF009044">
    <property type="entry name" value="PRK12378.1"/>
    <property type="match status" value="1"/>
</dbReference>
<dbReference type="InterPro" id="IPR026564">
    <property type="entry name" value="Transcrip_reg_TACO1-like_dom3"/>
</dbReference>
<proteinExistence type="inferred from homology"/>
<comment type="subcellular location">
    <subcellularLocation>
        <location evidence="1">Mitochondrion</location>
    </subcellularLocation>
</comment>
<reference evidence="7" key="1">
    <citation type="submission" date="2018-07" db="EMBL/GenBank/DDBJ databases">
        <authorList>
            <person name="Quirk P.G."/>
            <person name="Krulwich T.A."/>
        </authorList>
    </citation>
    <scope>NUCLEOTIDE SEQUENCE</scope>
</reference>
<organism evidence="7">
    <name type="scientific">metagenome</name>
    <dbReference type="NCBI Taxonomy" id="256318"/>
    <lineage>
        <taxon>unclassified sequences</taxon>
        <taxon>metagenomes</taxon>
    </lineage>
</organism>
<feature type="domain" description="TACO1/YebC-like N-terminal" evidence="6">
    <location>
        <begin position="5"/>
        <end position="75"/>
    </location>
</feature>
<name>A0A380TFI0_9ZZZZ</name>
<dbReference type="InterPro" id="IPR048300">
    <property type="entry name" value="TACO1_YebC-like_2nd/3rd_dom"/>
</dbReference>
<dbReference type="NCBIfam" id="TIGR01033">
    <property type="entry name" value="YebC/PmpR family DNA-binding transcriptional regulator"/>
    <property type="match status" value="1"/>
</dbReference>
<dbReference type="FunFam" id="1.10.10.200:FF:000002">
    <property type="entry name" value="Probable transcriptional regulatory protein CLM62_37755"/>
    <property type="match status" value="1"/>
</dbReference>
<dbReference type="HAMAP" id="MF_00693">
    <property type="entry name" value="Transcrip_reg_TACO1"/>
    <property type="match status" value="1"/>
</dbReference>
<dbReference type="InterPro" id="IPR029072">
    <property type="entry name" value="YebC-like"/>
</dbReference>
<keyword evidence="3" id="KW-0963">Cytoplasm</keyword>
<dbReference type="NCBIfam" id="NF001030">
    <property type="entry name" value="PRK00110.1"/>
    <property type="match status" value="1"/>
</dbReference>
<dbReference type="InterPro" id="IPR049083">
    <property type="entry name" value="TACO1_YebC_N"/>
</dbReference>
<keyword evidence="4" id="KW-0238">DNA-binding</keyword>
<comment type="similarity">
    <text evidence="2">Belongs to the TACO1 family.</text>
</comment>
<gene>
    <name evidence="7" type="primary">yebC</name>
    <name evidence="7" type="ORF">DF3PB_3960006</name>
    <name evidence="8" type="ORF">DF3PB_630008</name>
</gene>
<evidence type="ECO:0008006" key="9">
    <source>
        <dbReference type="Google" id="ProtNLM"/>
    </source>
</evidence>
<dbReference type="PANTHER" id="PTHR12532:SF6">
    <property type="entry name" value="TRANSCRIPTIONAL REGULATORY PROTEIN YEBC-RELATED"/>
    <property type="match status" value="1"/>
</dbReference>
<evidence type="ECO:0000256" key="3">
    <source>
        <dbReference type="ARBA" id="ARBA00022490"/>
    </source>
</evidence>
<protein>
    <recommendedName>
        <fullName evidence="9">Transcriptional regulatory protein</fullName>
    </recommendedName>
</protein>
<evidence type="ECO:0000313" key="7">
    <source>
        <dbReference type="EMBL" id="SUS07190.1"/>
    </source>
</evidence>